<dbReference type="Proteomes" id="UP000735302">
    <property type="component" value="Unassembled WGS sequence"/>
</dbReference>
<dbReference type="AlphaFoldDB" id="A0AAV3XLW5"/>
<evidence type="ECO:0000313" key="2">
    <source>
        <dbReference type="Proteomes" id="UP000735302"/>
    </source>
</evidence>
<reference evidence="1 2" key="1">
    <citation type="journal article" date="2021" name="Elife">
        <title>Chloroplast acquisition without the gene transfer in kleptoplastic sea slugs, Plakobranchus ocellatus.</title>
        <authorList>
            <person name="Maeda T."/>
            <person name="Takahashi S."/>
            <person name="Yoshida T."/>
            <person name="Shimamura S."/>
            <person name="Takaki Y."/>
            <person name="Nagai Y."/>
            <person name="Toyoda A."/>
            <person name="Suzuki Y."/>
            <person name="Arimoto A."/>
            <person name="Ishii H."/>
            <person name="Satoh N."/>
            <person name="Nishiyama T."/>
            <person name="Hasebe M."/>
            <person name="Maruyama T."/>
            <person name="Minagawa J."/>
            <person name="Obokata J."/>
            <person name="Shigenobu S."/>
        </authorList>
    </citation>
    <scope>NUCLEOTIDE SEQUENCE [LARGE SCALE GENOMIC DNA]</scope>
</reference>
<proteinExistence type="predicted"/>
<name>A0AAV3XLW5_9GAST</name>
<gene>
    <name evidence="1" type="ORF">PoB_000383600</name>
</gene>
<keyword evidence="2" id="KW-1185">Reference proteome</keyword>
<organism evidence="1 2">
    <name type="scientific">Plakobranchus ocellatus</name>
    <dbReference type="NCBI Taxonomy" id="259542"/>
    <lineage>
        <taxon>Eukaryota</taxon>
        <taxon>Metazoa</taxon>
        <taxon>Spiralia</taxon>
        <taxon>Lophotrochozoa</taxon>
        <taxon>Mollusca</taxon>
        <taxon>Gastropoda</taxon>
        <taxon>Heterobranchia</taxon>
        <taxon>Euthyneura</taxon>
        <taxon>Panpulmonata</taxon>
        <taxon>Sacoglossa</taxon>
        <taxon>Placobranchoidea</taxon>
        <taxon>Plakobranchidae</taxon>
        <taxon>Plakobranchus</taxon>
    </lineage>
</organism>
<comment type="caution">
    <text evidence="1">The sequence shown here is derived from an EMBL/GenBank/DDBJ whole genome shotgun (WGS) entry which is preliminary data.</text>
</comment>
<sequence length="105" mass="12093">MTSRACEPTSRVFDPVQVFPLGAGWRGVRGEFCLPLSDRHSVLPVMRASTDLSLCHRCYCHRRRCRCRHPAVINIDIKTTTIQKRLVWIKSECGLFQLEMYTSPV</sequence>
<accession>A0AAV3XLW5</accession>
<evidence type="ECO:0000313" key="1">
    <source>
        <dbReference type="EMBL" id="GFN77330.1"/>
    </source>
</evidence>
<dbReference type="EMBL" id="BLXT01000469">
    <property type="protein sequence ID" value="GFN77330.1"/>
    <property type="molecule type" value="Genomic_DNA"/>
</dbReference>
<protein>
    <submittedName>
        <fullName evidence="1">Uncharacterized protein</fullName>
    </submittedName>
</protein>